<dbReference type="CDD" id="cd06225">
    <property type="entry name" value="HAMP"/>
    <property type="match status" value="1"/>
</dbReference>
<evidence type="ECO:0000313" key="10">
    <source>
        <dbReference type="Proteomes" id="UP001172721"/>
    </source>
</evidence>
<dbReference type="InterPro" id="IPR003594">
    <property type="entry name" value="HATPase_dom"/>
</dbReference>
<evidence type="ECO:0000259" key="8">
    <source>
        <dbReference type="PROSITE" id="PS50885"/>
    </source>
</evidence>
<dbReference type="Pfam" id="PF02518">
    <property type="entry name" value="HATPase_c"/>
    <property type="match status" value="1"/>
</dbReference>
<reference evidence="9" key="1">
    <citation type="submission" date="2023-07" db="EMBL/GenBank/DDBJ databases">
        <title>Fictibacillus sp. isolated from freshwater pond.</title>
        <authorList>
            <person name="Kirdat K."/>
            <person name="Bhat A."/>
            <person name="Mourya A."/>
            <person name="Yadav A."/>
        </authorList>
    </citation>
    <scope>NUCLEOTIDE SEQUENCE</scope>
    <source>
        <strain evidence="9">NE201</strain>
    </source>
</reference>
<gene>
    <name evidence="9" type="ORF">QYB97_06690</name>
</gene>
<dbReference type="Pfam" id="PF00672">
    <property type="entry name" value="HAMP"/>
    <property type="match status" value="1"/>
</dbReference>
<sequence>MFKKFNIFTKINLLIVAMLLPILLLYIYSNRVGTDVVENEISKSSKGQLLYFQSQLDANINRLSLFPNLLVEDPDVLRQQNEFLKSDILDLDAITVIKQIQYKLGILSNSTNWRNQLFVYSPSVKKVISTDPSATYQTYNETVLKSRLKPGWSVRKSTQENSQYDFHWYSVTPFSANNDPQKAKLIIEVQFSDDNIKDMLDEFKQGGGHDPFYYKKGYNPVYNRNGNGEIIHGLIQQLKKEKLPGSSQRVLEYQHKKFLVNAVKSENMSWFLVDYVPLEQIFEPINRSNYLFYLSMVVLLLMSSIAAYLLYNQVQVPINQFISGFRRLKNEDYSVRMEPKGTAEFGYLFQQFNMMAARLEELIERVYVEKLRIREAKLKQLQSQINPHFFYNCFSFISSMAKLNDTKAVVAMSQNLSKYYRYTTRQEKSLVPLEEEVQFVTNYLEIQKMRMKRLNYSIDLPSYMRKTKIPPLTLQPLVENAVIHGIEPVFEAGMIHVKGEQRDGYLILIVDDDGKGLGEKEIKELQKKLSQPMDEEMGCGLWNVHQRLSLHYGEDAGITIEPSPLGGLRVSIRWKP</sequence>
<keyword evidence="5 9" id="KW-0418">Kinase</keyword>
<feature type="domain" description="HAMP" evidence="8">
    <location>
        <begin position="312"/>
        <end position="364"/>
    </location>
</feature>
<dbReference type="PANTHER" id="PTHR34220:SF7">
    <property type="entry name" value="SENSOR HISTIDINE KINASE YPDA"/>
    <property type="match status" value="1"/>
</dbReference>
<evidence type="ECO:0000313" key="9">
    <source>
        <dbReference type="EMBL" id="MDN4524153.1"/>
    </source>
</evidence>
<name>A0ABT8HTS1_9BACL</name>
<dbReference type="GO" id="GO:0004673">
    <property type="term" value="F:protein histidine kinase activity"/>
    <property type="evidence" value="ECO:0007669"/>
    <property type="project" value="UniProtKB-EC"/>
</dbReference>
<protein>
    <submittedName>
        <fullName evidence="9">Sensor histidine kinase</fullName>
        <ecNumber evidence="9">2.7.13.3</ecNumber>
    </submittedName>
</protein>
<dbReference type="InterPro" id="IPR036890">
    <property type="entry name" value="HATPase_C_sf"/>
</dbReference>
<evidence type="ECO:0000256" key="3">
    <source>
        <dbReference type="ARBA" id="ARBA00022553"/>
    </source>
</evidence>
<evidence type="ECO:0000256" key="5">
    <source>
        <dbReference type="ARBA" id="ARBA00022777"/>
    </source>
</evidence>
<dbReference type="Gene3D" id="3.30.565.10">
    <property type="entry name" value="Histidine kinase-like ATPase, C-terminal domain"/>
    <property type="match status" value="1"/>
</dbReference>
<dbReference type="Pfam" id="PF06580">
    <property type="entry name" value="His_kinase"/>
    <property type="match status" value="1"/>
</dbReference>
<dbReference type="RefSeq" id="WP_301165201.1">
    <property type="nucleotide sequence ID" value="NZ_JAUHTR010000002.1"/>
</dbReference>
<dbReference type="SUPFAM" id="SSF158472">
    <property type="entry name" value="HAMP domain-like"/>
    <property type="match status" value="1"/>
</dbReference>
<keyword evidence="6 7" id="KW-0472">Membrane</keyword>
<evidence type="ECO:0000256" key="2">
    <source>
        <dbReference type="ARBA" id="ARBA00022475"/>
    </source>
</evidence>
<dbReference type="InterPro" id="IPR050640">
    <property type="entry name" value="Bact_2-comp_sensor_kinase"/>
</dbReference>
<feature type="transmembrane region" description="Helical" evidence="7">
    <location>
        <begin position="290"/>
        <end position="311"/>
    </location>
</feature>
<accession>A0ABT8HTS1</accession>
<evidence type="ECO:0000256" key="4">
    <source>
        <dbReference type="ARBA" id="ARBA00022679"/>
    </source>
</evidence>
<dbReference type="EC" id="2.7.13.3" evidence="9"/>
<dbReference type="PANTHER" id="PTHR34220">
    <property type="entry name" value="SENSOR HISTIDINE KINASE YPDA"/>
    <property type="match status" value="1"/>
</dbReference>
<dbReference type="Gene3D" id="6.10.340.10">
    <property type="match status" value="1"/>
</dbReference>
<evidence type="ECO:0000256" key="1">
    <source>
        <dbReference type="ARBA" id="ARBA00004651"/>
    </source>
</evidence>
<proteinExistence type="predicted"/>
<keyword evidence="3" id="KW-0597">Phosphoprotein</keyword>
<organism evidence="9 10">
    <name type="scientific">Fictibacillus fluitans</name>
    <dbReference type="NCBI Taxonomy" id="3058422"/>
    <lineage>
        <taxon>Bacteria</taxon>
        <taxon>Bacillati</taxon>
        <taxon>Bacillota</taxon>
        <taxon>Bacilli</taxon>
        <taxon>Bacillales</taxon>
        <taxon>Fictibacillaceae</taxon>
        <taxon>Fictibacillus</taxon>
    </lineage>
</organism>
<evidence type="ECO:0000256" key="6">
    <source>
        <dbReference type="ARBA" id="ARBA00023136"/>
    </source>
</evidence>
<dbReference type="InterPro" id="IPR003660">
    <property type="entry name" value="HAMP_dom"/>
</dbReference>
<dbReference type="Proteomes" id="UP001172721">
    <property type="component" value="Unassembled WGS sequence"/>
</dbReference>
<keyword evidence="7" id="KW-0812">Transmembrane</keyword>
<dbReference type="InterPro" id="IPR010559">
    <property type="entry name" value="Sig_transdc_His_kin_internal"/>
</dbReference>
<keyword evidence="2" id="KW-1003">Cell membrane</keyword>
<comment type="caution">
    <text evidence="9">The sequence shown here is derived from an EMBL/GenBank/DDBJ whole genome shotgun (WGS) entry which is preliminary data.</text>
</comment>
<keyword evidence="10" id="KW-1185">Reference proteome</keyword>
<keyword evidence="7" id="KW-1133">Transmembrane helix</keyword>
<dbReference type="SMART" id="SM00304">
    <property type="entry name" value="HAMP"/>
    <property type="match status" value="1"/>
</dbReference>
<dbReference type="SUPFAM" id="SSF55874">
    <property type="entry name" value="ATPase domain of HSP90 chaperone/DNA topoisomerase II/histidine kinase"/>
    <property type="match status" value="1"/>
</dbReference>
<feature type="transmembrane region" description="Helical" evidence="7">
    <location>
        <begin position="7"/>
        <end position="28"/>
    </location>
</feature>
<keyword evidence="4 9" id="KW-0808">Transferase</keyword>
<dbReference type="PROSITE" id="PS50885">
    <property type="entry name" value="HAMP"/>
    <property type="match status" value="1"/>
</dbReference>
<comment type="subcellular location">
    <subcellularLocation>
        <location evidence="1">Cell membrane</location>
        <topology evidence="1">Multi-pass membrane protein</topology>
    </subcellularLocation>
</comment>
<evidence type="ECO:0000256" key="7">
    <source>
        <dbReference type="SAM" id="Phobius"/>
    </source>
</evidence>
<dbReference type="EMBL" id="JAUHTR010000002">
    <property type="protein sequence ID" value="MDN4524153.1"/>
    <property type="molecule type" value="Genomic_DNA"/>
</dbReference>